<keyword evidence="4" id="KW-1185">Reference proteome</keyword>
<dbReference type="InterPro" id="IPR006015">
    <property type="entry name" value="Universal_stress_UspA"/>
</dbReference>
<reference evidence="3 4" key="1">
    <citation type="submission" date="2019-07" db="EMBL/GenBank/DDBJ databases">
        <title>Aquicoccus porphyridii gen. nov., sp. nov., isolated from a small marine red alga, Porphyridium marinum.</title>
        <authorList>
            <person name="Liu L."/>
        </authorList>
    </citation>
    <scope>NUCLEOTIDE SEQUENCE [LARGE SCALE GENOMIC DNA]</scope>
    <source>
        <strain evidence="3 4">L1 8-17</strain>
    </source>
</reference>
<dbReference type="Pfam" id="PF00582">
    <property type="entry name" value="Usp"/>
    <property type="match status" value="1"/>
</dbReference>
<feature type="domain" description="UspA" evidence="2">
    <location>
        <begin position="1"/>
        <end position="137"/>
    </location>
</feature>
<dbReference type="InterPro" id="IPR014729">
    <property type="entry name" value="Rossmann-like_a/b/a_fold"/>
</dbReference>
<dbReference type="PANTHER" id="PTHR46268:SF6">
    <property type="entry name" value="UNIVERSAL STRESS PROTEIN UP12"/>
    <property type="match status" value="1"/>
</dbReference>
<evidence type="ECO:0000313" key="3">
    <source>
        <dbReference type="EMBL" id="KAA0916594.1"/>
    </source>
</evidence>
<sequence length="138" mass="14908">MFSRIMVPVDLAHLPDLERALTCAADLAKHYGAKVTYVGVTAAAPGTLGHNPKEYEAKLSDFAQEQARSRGIDTHEYTVVSHDPATDLDEKLMGAIGETGADLVVMQSHMPNVMDYIWPSNGGKIAEHAKCSVMVVRG</sequence>
<comment type="similarity">
    <text evidence="1">Belongs to the universal stress protein A family.</text>
</comment>
<dbReference type="SUPFAM" id="SSF52402">
    <property type="entry name" value="Adenine nucleotide alpha hydrolases-like"/>
    <property type="match status" value="1"/>
</dbReference>
<dbReference type="Gene3D" id="3.40.50.620">
    <property type="entry name" value="HUPs"/>
    <property type="match status" value="1"/>
</dbReference>
<dbReference type="InterPro" id="IPR006016">
    <property type="entry name" value="UspA"/>
</dbReference>
<proteinExistence type="inferred from homology"/>
<dbReference type="RefSeq" id="WP_111365064.1">
    <property type="nucleotide sequence ID" value="NZ_JASHJG010000014.1"/>
</dbReference>
<dbReference type="AlphaFoldDB" id="A0A5A9ZHA4"/>
<evidence type="ECO:0000259" key="2">
    <source>
        <dbReference type="Pfam" id="PF00582"/>
    </source>
</evidence>
<organism evidence="3 4">
    <name type="scientific">Aquicoccus porphyridii</name>
    <dbReference type="NCBI Taxonomy" id="1852029"/>
    <lineage>
        <taxon>Bacteria</taxon>
        <taxon>Pseudomonadati</taxon>
        <taxon>Pseudomonadota</taxon>
        <taxon>Alphaproteobacteria</taxon>
        <taxon>Rhodobacterales</taxon>
        <taxon>Paracoccaceae</taxon>
        <taxon>Aquicoccus</taxon>
    </lineage>
</organism>
<evidence type="ECO:0000256" key="1">
    <source>
        <dbReference type="ARBA" id="ARBA00008791"/>
    </source>
</evidence>
<name>A0A5A9ZHA4_9RHOB</name>
<evidence type="ECO:0000313" key="4">
    <source>
        <dbReference type="Proteomes" id="UP000325291"/>
    </source>
</evidence>
<gene>
    <name evidence="3" type="ORF">FLO80_07135</name>
</gene>
<dbReference type="Proteomes" id="UP000325291">
    <property type="component" value="Unassembled WGS sequence"/>
</dbReference>
<dbReference type="EMBL" id="VINQ01000004">
    <property type="protein sequence ID" value="KAA0916594.1"/>
    <property type="molecule type" value="Genomic_DNA"/>
</dbReference>
<accession>A0A5A9ZHA4</accession>
<protein>
    <submittedName>
        <fullName evidence="3">Universal stress protein</fullName>
    </submittedName>
</protein>
<dbReference type="PRINTS" id="PR01438">
    <property type="entry name" value="UNVRSLSTRESS"/>
</dbReference>
<dbReference type="PANTHER" id="PTHR46268">
    <property type="entry name" value="STRESS RESPONSE PROTEIN NHAX"/>
    <property type="match status" value="1"/>
</dbReference>
<dbReference type="CDD" id="cd00293">
    <property type="entry name" value="USP-like"/>
    <property type="match status" value="1"/>
</dbReference>
<comment type="caution">
    <text evidence="3">The sequence shown here is derived from an EMBL/GenBank/DDBJ whole genome shotgun (WGS) entry which is preliminary data.</text>
</comment>